<feature type="transmembrane region" description="Helical" evidence="6">
    <location>
        <begin position="52"/>
        <end position="75"/>
    </location>
</feature>
<dbReference type="OrthoDB" id="9770329at2"/>
<protein>
    <submittedName>
        <fullName evidence="8">Fatty acid hydroxylase family protein</fullName>
    </submittedName>
</protein>
<dbReference type="EMBL" id="QKLU01000001">
    <property type="protein sequence ID" value="PYF77153.1"/>
    <property type="molecule type" value="Genomic_DNA"/>
</dbReference>
<feature type="transmembrane region" description="Helical" evidence="6">
    <location>
        <begin position="21"/>
        <end position="40"/>
    </location>
</feature>
<comment type="subcellular location">
    <subcellularLocation>
        <location evidence="1">Endomembrane system</location>
        <topology evidence="1">Multi-pass membrane protein</topology>
    </subcellularLocation>
</comment>
<dbReference type="InterPro" id="IPR006694">
    <property type="entry name" value="Fatty_acid_hydroxylase"/>
</dbReference>
<evidence type="ECO:0000256" key="6">
    <source>
        <dbReference type="SAM" id="Phobius"/>
    </source>
</evidence>
<evidence type="ECO:0000256" key="1">
    <source>
        <dbReference type="ARBA" id="ARBA00004127"/>
    </source>
</evidence>
<dbReference type="AlphaFoldDB" id="A0A318UMD1"/>
<dbReference type="PANTHER" id="PTHR21624:SF3">
    <property type="entry name" value="FATTY ACID HYDROXYLASE DOMAIN-CONTAINING PROTEIN"/>
    <property type="match status" value="1"/>
</dbReference>
<evidence type="ECO:0000256" key="3">
    <source>
        <dbReference type="ARBA" id="ARBA00022989"/>
    </source>
</evidence>
<organism evidence="8 9">
    <name type="scientific">Pedobacter nutrimenti</name>
    <dbReference type="NCBI Taxonomy" id="1241337"/>
    <lineage>
        <taxon>Bacteria</taxon>
        <taxon>Pseudomonadati</taxon>
        <taxon>Bacteroidota</taxon>
        <taxon>Sphingobacteriia</taxon>
        <taxon>Sphingobacteriales</taxon>
        <taxon>Sphingobacteriaceae</taxon>
        <taxon>Pedobacter</taxon>
    </lineage>
</organism>
<dbReference type="GO" id="GO:0012505">
    <property type="term" value="C:endomembrane system"/>
    <property type="evidence" value="ECO:0007669"/>
    <property type="project" value="UniProtKB-SubCell"/>
</dbReference>
<feature type="domain" description="Fatty acid hydroxylase" evidence="7">
    <location>
        <begin position="100"/>
        <end position="236"/>
    </location>
</feature>
<dbReference type="GO" id="GO:0005506">
    <property type="term" value="F:iron ion binding"/>
    <property type="evidence" value="ECO:0007669"/>
    <property type="project" value="InterPro"/>
</dbReference>
<dbReference type="InterPro" id="IPR051689">
    <property type="entry name" value="Sterol_desaturase/TMEM195"/>
</dbReference>
<dbReference type="GO" id="GO:0006643">
    <property type="term" value="P:membrane lipid metabolic process"/>
    <property type="evidence" value="ECO:0007669"/>
    <property type="project" value="TreeGrafter"/>
</dbReference>
<dbReference type="GO" id="GO:0050479">
    <property type="term" value="F:glyceryl-ether monooxygenase activity"/>
    <property type="evidence" value="ECO:0007669"/>
    <property type="project" value="TreeGrafter"/>
</dbReference>
<dbReference type="GO" id="GO:0016020">
    <property type="term" value="C:membrane"/>
    <property type="evidence" value="ECO:0007669"/>
    <property type="project" value="GOC"/>
</dbReference>
<name>A0A318UMD1_9SPHI</name>
<keyword evidence="5 6" id="KW-0472">Membrane</keyword>
<proteinExistence type="predicted"/>
<evidence type="ECO:0000259" key="7">
    <source>
        <dbReference type="Pfam" id="PF04116"/>
    </source>
</evidence>
<evidence type="ECO:0000256" key="4">
    <source>
        <dbReference type="ARBA" id="ARBA00023002"/>
    </source>
</evidence>
<evidence type="ECO:0000313" key="9">
    <source>
        <dbReference type="Proteomes" id="UP000248198"/>
    </source>
</evidence>
<keyword evidence="2 6" id="KW-0812">Transmembrane</keyword>
<dbReference type="Proteomes" id="UP000248198">
    <property type="component" value="Unassembled WGS sequence"/>
</dbReference>
<evidence type="ECO:0000256" key="5">
    <source>
        <dbReference type="ARBA" id="ARBA00023136"/>
    </source>
</evidence>
<dbReference type="Pfam" id="PF04116">
    <property type="entry name" value="FA_hydroxylase"/>
    <property type="match status" value="1"/>
</dbReference>
<gene>
    <name evidence="8" type="ORF">B0O44_101633</name>
</gene>
<evidence type="ECO:0000256" key="2">
    <source>
        <dbReference type="ARBA" id="ARBA00022692"/>
    </source>
</evidence>
<feature type="transmembrane region" description="Helical" evidence="6">
    <location>
        <begin position="95"/>
        <end position="113"/>
    </location>
</feature>
<sequence>MSPITVTIENIFKDHLTLIQVVLYAGVISILWFAEVFSSLNPWKDKLRHSGLNFLFIFTALPIQLSLTLMVIVISEWAFTNHWGILFLLPYSSSIWVKYVAGFFLLDFFEYVYHVTMHKVKSLWKFHLVHHTDTQLDVSTTVREHPGETFIRVCFLGLWVFLSGASIGLLVLRQTVQTFSNIIAHTHFRLPSKTDKILGLLLITPNLHQVHHHDKMPYTDCNYGDVLSIWDRLFGTYKEMEAADINFGLDVFDNKHASHFSYLLQSPFPKKNSTTG</sequence>
<comment type="caution">
    <text evidence="8">The sequence shown here is derived from an EMBL/GenBank/DDBJ whole genome shotgun (WGS) entry which is preliminary data.</text>
</comment>
<keyword evidence="4" id="KW-0560">Oxidoreductase</keyword>
<dbReference type="RefSeq" id="WP_110827223.1">
    <property type="nucleotide sequence ID" value="NZ_QKLU01000001.1"/>
</dbReference>
<reference evidence="8 9" key="1">
    <citation type="submission" date="2018-06" db="EMBL/GenBank/DDBJ databases">
        <title>Genomic Encyclopedia of Archaeal and Bacterial Type Strains, Phase II (KMG-II): from individual species to whole genera.</title>
        <authorList>
            <person name="Goeker M."/>
        </authorList>
    </citation>
    <scope>NUCLEOTIDE SEQUENCE [LARGE SCALE GENOMIC DNA]</scope>
    <source>
        <strain evidence="8 9">DSM 27372</strain>
    </source>
</reference>
<feature type="transmembrane region" description="Helical" evidence="6">
    <location>
        <begin position="153"/>
        <end position="172"/>
    </location>
</feature>
<keyword evidence="3 6" id="KW-1133">Transmembrane helix</keyword>
<accession>A0A318UMD1</accession>
<dbReference type="PANTHER" id="PTHR21624">
    <property type="entry name" value="STEROL DESATURASE-RELATED PROTEIN"/>
    <property type="match status" value="1"/>
</dbReference>
<dbReference type="GO" id="GO:0008610">
    <property type="term" value="P:lipid biosynthetic process"/>
    <property type="evidence" value="ECO:0007669"/>
    <property type="project" value="InterPro"/>
</dbReference>
<keyword evidence="9" id="KW-1185">Reference proteome</keyword>
<evidence type="ECO:0000313" key="8">
    <source>
        <dbReference type="EMBL" id="PYF77153.1"/>
    </source>
</evidence>